<feature type="signal peptide" evidence="1">
    <location>
        <begin position="1"/>
        <end position="24"/>
    </location>
</feature>
<dbReference type="RefSeq" id="WP_217777073.1">
    <property type="nucleotide sequence ID" value="NZ_JAHRWL010000001.1"/>
</dbReference>
<accession>A0ABS6N5I1</accession>
<dbReference type="EMBL" id="JAHRWL010000001">
    <property type="protein sequence ID" value="MBV2359251.1"/>
    <property type="molecule type" value="Genomic_DNA"/>
</dbReference>
<dbReference type="InterPro" id="IPR014567">
    <property type="entry name" value="UCP031900"/>
</dbReference>
<organism evidence="3 4">
    <name type="scientific">Thalassococcus arenae</name>
    <dbReference type="NCBI Taxonomy" id="2851652"/>
    <lineage>
        <taxon>Bacteria</taxon>
        <taxon>Pseudomonadati</taxon>
        <taxon>Pseudomonadota</taxon>
        <taxon>Alphaproteobacteria</taxon>
        <taxon>Rhodobacterales</taxon>
        <taxon>Roseobacteraceae</taxon>
        <taxon>Thalassococcus</taxon>
    </lineage>
</organism>
<proteinExistence type="predicted"/>
<reference evidence="3" key="1">
    <citation type="submission" date="2021-06" db="EMBL/GenBank/DDBJ databases">
        <title>Thalassococcus sp. CAU 1522 isolated from sea sand, Republic of Korea.</title>
        <authorList>
            <person name="Kim W."/>
        </authorList>
    </citation>
    <scope>NUCLEOTIDE SEQUENCE</scope>
    <source>
        <strain evidence="3">CAU 1522</strain>
    </source>
</reference>
<dbReference type="InterPro" id="IPR027372">
    <property type="entry name" value="Phytase-like_dom"/>
</dbReference>
<evidence type="ECO:0000313" key="3">
    <source>
        <dbReference type="EMBL" id="MBV2359251.1"/>
    </source>
</evidence>
<comment type="caution">
    <text evidence="3">The sequence shown here is derived from an EMBL/GenBank/DDBJ whole genome shotgun (WGS) entry which is preliminary data.</text>
</comment>
<gene>
    <name evidence="3" type="ORF">KUH32_05675</name>
</gene>
<evidence type="ECO:0000313" key="4">
    <source>
        <dbReference type="Proteomes" id="UP001166293"/>
    </source>
</evidence>
<protein>
    <submittedName>
        <fullName evidence="3">Esterase-like activity of phytase family protein</fullName>
    </submittedName>
</protein>
<evidence type="ECO:0000259" key="2">
    <source>
        <dbReference type="Pfam" id="PF13449"/>
    </source>
</evidence>
<dbReference type="Pfam" id="PF13449">
    <property type="entry name" value="Phytase-like"/>
    <property type="match status" value="1"/>
</dbReference>
<name>A0ABS6N5I1_9RHOB</name>
<keyword evidence="1" id="KW-0732">Signal</keyword>
<evidence type="ECO:0000256" key="1">
    <source>
        <dbReference type="SAM" id="SignalP"/>
    </source>
</evidence>
<dbReference type="Proteomes" id="UP001166293">
    <property type="component" value="Unassembled WGS sequence"/>
</dbReference>
<feature type="domain" description="Phytase-like" evidence="2">
    <location>
        <begin position="44"/>
        <end position="281"/>
    </location>
</feature>
<dbReference type="PIRSF" id="PIRSF031900">
    <property type="entry name" value="UCP031900"/>
    <property type="match status" value="1"/>
</dbReference>
<feature type="chain" id="PRO_5047212846" evidence="1">
    <location>
        <begin position="25"/>
        <end position="305"/>
    </location>
</feature>
<keyword evidence="4" id="KW-1185">Reference proteome</keyword>
<sequence>MRQRARRALSAAALTLGLTLASSAGQPQLAHHLASFRWQVDDPAFGGFSGLEVSEDGSAFTAISDRGHIVSGRFRREAGRIAAIEAGPIAPLRDPNGRVLPDHVHDAEGLAIRADGRIFVSYEYQHRVWAYLTLDAAARLPRPEAFKALQRNSGIEALAVDDDNRLYAIPERSGALNRPFPVWVYDDGTWTETYEIPRRGGFLPVGADIGPDGRLYLLEREFTGLGFRSRVRRFGITHDALTDETTLLTTTTRRHDNLEGIAVWRDDTGAMRLTMISDDNFKPFQRTEIVEYALPEPLASPGRSR</sequence>